<evidence type="ECO:0000256" key="4">
    <source>
        <dbReference type="ARBA" id="ARBA00022989"/>
    </source>
</evidence>
<dbReference type="Pfam" id="PF12704">
    <property type="entry name" value="MacB_PCD"/>
    <property type="match status" value="1"/>
</dbReference>
<keyword evidence="5 6" id="KW-0472">Membrane</keyword>
<evidence type="ECO:0000256" key="6">
    <source>
        <dbReference type="SAM" id="Phobius"/>
    </source>
</evidence>
<feature type="transmembrane region" description="Helical" evidence="6">
    <location>
        <begin position="431"/>
        <end position="449"/>
    </location>
</feature>
<feature type="transmembrane region" description="Helical" evidence="6">
    <location>
        <begin position="286"/>
        <end position="307"/>
    </location>
</feature>
<keyword evidence="4 6" id="KW-1133">Transmembrane helix</keyword>
<keyword evidence="10" id="KW-1185">Reference proteome</keyword>
<organism evidence="9 10">
    <name type="scientific">Chryseosolibacter histidini</name>
    <dbReference type="NCBI Taxonomy" id="2782349"/>
    <lineage>
        <taxon>Bacteria</taxon>
        <taxon>Pseudomonadati</taxon>
        <taxon>Bacteroidota</taxon>
        <taxon>Cytophagia</taxon>
        <taxon>Cytophagales</taxon>
        <taxon>Chryseotaleaceae</taxon>
        <taxon>Chryseosolibacter</taxon>
    </lineage>
</organism>
<feature type="transmembrane region" description="Helical" evidence="6">
    <location>
        <begin position="21"/>
        <end position="41"/>
    </location>
</feature>
<feature type="domain" description="MacB-like periplasmic core" evidence="8">
    <location>
        <begin position="20"/>
        <end position="243"/>
    </location>
</feature>
<feature type="transmembrane region" description="Helical" evidence="6">
    <location>
        <begin position="334"/>
        <end position="361"/>
    </location>
</feature>
<feature type="transmembrane region" description="Helical" evidence="6">
    <location>
        <begin position="688"/>
        <end position="711"/>
    </location>
</feature>
<dbReference type="InterPro" id="IPR050250">
    <property type="entry name" value="Macrolide_Exporter_MacB"/>
</dbReference>
<evidence type="ECO:0000313" key="9">
    <source>
        <dbReference type="EMBL" id="MBT1699755.1"/>
    </source>
</evidence>
<dbReference type="Pfam" id="PF02687">
    <property type="entry name" value="FtsX"/>
    <property type="match status" value="2"/>
</dbReference>
<dbReference type="InterPro" id="IPR003838">
    <property type="entry name" value="ABC3_permease_C"/>
</dbReference>
<dbReference type="InterPro" id="IPR025857">
    <property type="entry name" value="MacB_PCD"/>
</dbReference>
<comment type="subcellular location">
    <subcellularLocation>
        <location evidence="1">Cell membrane</location>
        <topology evidence="1">Multi-pass membrane protein</topology>
    </subcellularLocation>
</comment>
<feature type="transmembrane region" description="Helical" evidence="6">
    <location>
        <begin position="381"/>
        <end position="405"/>
    </location>
</feature>
<evidence type="ECO:0000256" key="1">
    <source>
        <dbReference type="ARBA" id="ARBA00004651"/>
    </source>
</evidence>
<dbReference type="GO" id="GO:0022857">
    <property type="term" value="F:transmembrane transporter activity"/>
    <property type="evidence" value="ECO:0007669"/>
    <property type="project" value="TreeGrafter"/>
</dbReference>
<feature type="transmembrane region" description="Helical" evidence="6">
    <location>
        <begin position="772"/>
        <end position="794"/>
    </location>
</feature>
<dbReference type="Proteomes" id="UP001319200">
    <property type="component" value="Unassembled WGS sequence"/>
</dbReference>
<keyword evidence="3 6" id="KW-0812">Transmembrane</keyword>
<gene>
    <name evidence="9" type="ORF">KK083_22905</name>
</gene>
<feature type="domain" description="ABC3 transporter permease C-terminal" evidence="7">
    <location>
        <begin position="294"/>
        <end position="410"/>
    </location>
</feature>
<evidence type="ECO:0000313" key="10">
    <source>
        <dbReference type="Proteomes" id="UP001319200"/>
    </source>
</evidence>
<evidence type="ECO:0000256" key="5">
    <source>
        <dbReference type="ARBA" id="ARBA00023136"/>
    </source>
</evidence>
<dbReference type="PANTHER" id="PTHR30572:SF18">
    <property type="entry name" value="ABC-TYPE MACROLIDE FAMILY EXPORT SYSTEM PERMEASE COMPONENT 2"/>
    <property type="match status" value="1"/>
</dbReference>
<accession>A0AAP2DNT9</accession>
<evidence type="ECO:0000259" key="7">
    <source>
        <dbReference type="Pfam" id="PF02687"/>
    </source>
</evidence>
<sequence length="811" mass="90253">MLLRNIRIASRFLLKHRQYTGINLFGFTLSLVCVLFIGLYAHDELSFDRFHSKASRIYRVTETETSAEGVTTQMASVPFEVATLKEQLPAIESAVRLASFGRLIITNPENQNKSLEAFTAGDQSFFDVFDFKVLHGTSEGALRESHTLVLTRSTAERLFGRTDVAGRLIDVEEDKQPYRVTAVLEDFPSNSHLNFNVIFSFASIVGMDWFREDYAADWTSNSFGTYILVKEETNTEALAKSVTAGVNKNRDAQTNKTTFGLQSLKDIHFNSAGIRGGFDPAPGEIYYVYIFSAVGLFILLIACINYINLSTSLSITRGKEVGVKKVAGAARHNLIWQFICESNLISFTALILALGVINVLLPSFNTFVGKQISPELLWEPRVLVVLIIFILLTGVLSGSYPAFYLSKFKPALAIKGASVAGSKNSPLRQGLVVFQFALSIGLIFATLIAQRQLAFVRNAELGFRETQLVVLDINSGLQRRGFETIKNEIANIPLVKNVCVTSRVPGEWKNLPQVGLTAPESQAIQDLYFIGADEDFLRTYEVPLVAGRNFSSNNSVDSLSFLINETAAKQLGLADPLNAPVSIERVNYSVNFRPLERPFKGKIIGIVKDFHFQSLHQKIAPLLIAYRNNPIHSIDYFSVRLEAGDWQAALKSMESALHLVDPDEPMEYNFLDEKLANFYRQDTKRGQLFTIATVVSICLACMGLFSLVSFMTEQRRKEIGIRKALGASVSQIVTMISSSYLRLVLLGFLLATPLAILALDQWLQTFAYRVDIGWVTIVVACGLSLLIAFLTVGYKSFKAAWENPVRSLRNE</sequence>
<feature type="domain" description="ABC3 transporter permease C-terminal" evidence="7">
    <location>
        <begin position="691"/>
        <end position="804"/>
    </location>
</feature>
<reference evidence="9 10" key="1">
    <citation type="submission" date="2021-05" db="EMBL/GenBank/DDBJ databases">
        <title>A Polyphasic approach of four new species of the genus Ohtaekwangia: Ohtaekwangia histidinii sp. nov., Ohtaekwangia cretensis sp. nov., Ohtaekwangia indiensis sp. nov., Ohtaekwangia reichenbachii sp. nov. from diverse environment.</title>
        <authorList>
            <person name="Octaviana S."/>
        </authorList>
    </citation>
    <scope>NUCLEOTIDE SEQUENCE [LARGE SCALE GENOMIC DNA]</scope>
    <source>
        <strain evidence="9 10">PWU4</strain>
    </source>
</reference>
<comment type="caution">
    <text evidence="9">The sequence shown here is derived from an EMBL/GenBank/DDBJ whole genome shotgun (WGS) entry which is preliminary data.</text>
</comment>
<dbReference type="AlphaFoldDB" id="A0AAP2DNT9"/>
<name>A0AAP2DNT9_9BACT</name>
<dbReference type="EMBL" id="JAHESF010000029">
    <property type="protein sequence ID" value="MBT1699755.1"/>
    <property type="molecule type" value="Genomic_DNA"/>
</dbReference>
<keyword evidence="2" id="KW-1003">Cell membrane</keyword>
<proteinExistence type="predicted"/>
<protein>
    <submittedName>
        <fullName evidence="9">ABC transporter permease</fullName>
    </submittedName>
</protein>
<evidence type="ECO:0000256" key="3">
    <source>
        <dbReference type="ARBA" id="ARBA00022692"/>
    </source>
</evidence>
<dbReference type="PANTHER" id="PTHR30572">
    <property type="entry name" value="MEMBRANE COMPONENT OF TRANSPORTER-RELATED"/>
    <property type="match status" value="1"/>
</dbReference>
<dbReference type="GO" id="GO:0005886">
    <property type="term" value="C:plasma membrane"/>
    <property type="evidence" value="ECO:0007669"/>
    <property type="project" value="UniProtKB-SubCell"/>
</dbReference>
<dbReference type="RefSeq" id="WP_254167915.1">
    <property type="nucleotide sequence ID" value="NZ_JAHESF010000029.1"/>
</dbReference>
<evidence type="ECO:0000259" key="8">
    <source>
        <dbReference type="Pfam" id="PF12704"/>
    </source>
</evidence>
<evidence type="ECO:0000256" key="2">
    <source>
        <dbReference type="ARBA" id="ARBA00022475"/>
    </source>
</evidence>
<feature type="transmembrane region" description="Helical" evidence="6">
    <location>
        <begin position="732"/>
        <end position="752"/>
    </location>
</feature>